<dbReference type="InterPro" id="IPR009057">
    <property type="entry name" value="Homeodomain-like_sf"/>
</dbReference>
<dbReference type="SUPFAM" id="SSF46689">
    <property type="entry name" value="Homeodomain-like"/>
    <property type="match status" value="1"/>
</dbReference>
<evidence type="ECO:0000256" key="3">
    <source>
        <dbReference type="ARBA" id="ARBA00023163"/>
    </source>
</evidence>
<keyword evidence="3" id="KW-0804">Transcription</keyword>
<evidence type="ECO:0000259" key="5">
    <source>
        <dbReference type="PROSITE" id="PS50977"/>
    </source>
</evidence>
<keyword evidence="1" id="KW-0805">Transcription regulation</keyword>
<dbReference type="InterPro" id="IPR050109">
    <property type="entry name" value="HTH-type_TetR-like_transc_reg"/>
</dbReference>
<sequence>MVNAETNADGERDRIVEAAMQLFSALGFDATTTELIADSAGVDTATVRTSFRSNAELYRAVMRRAAKAEQAALREAVEDFTPTRQAMNRLLDDYLDLYAARPDLLGLWLHRRTGDAADTADIDEHHVQPRLSWLVDSLREHVLDPGQLDYALWSFPWVVSGFLGHGMIHTDEKRSRGPGQPVTDRELEAFRTYLHTMADRLLGLPDAQ</sequence>
<reference evidence="6 7" key="1">
    <citation type="submission" date="2019-09" db="EMBL/GenBank/DDBJ databases">
        <title>Actinomadura physcomitrii sp. nov., a novel actinomycete isolated from moss [Physcomitrium sphaericum (Ludw) Fuernr].</title>
        <authorList>
            <person name="Zhuang X."/>
            <person name="Liu C."/>
        </authorList>
    </citation>
    <scope>NUCLEOTIDE SEQUENCE [LARGE SCALE GENOMIC DNA]</scope>
    <source>
        <strain evidence="6 7">HMC1</strain>
    </source>
</reference>
<dbReference type="PANTHER" id="PTHR30055">
    <property type="entry name" value="HTH-TYPE TRANSCRIPTIONAL REGULATOR RUTR"/>
    <property type="match status" value="1"/>
</dbReference>
<proteinExistence type="predicted"/>
<dbReference type="Pfam" id="PF00440">
    <property type="entry name" value="TetR_N"/>
    <property type="match status" value="1"/>
</dbReference>
<dbReference type="RefSeq" id="WP_151563818.1">
    <property type="nucleotide sequence ID" value="NZ_WBMT01000012.1"/>
</dbReference>
<name>A0A6H9YVX0_9ACTN</name>
<dbReference type="PROSITE" id="PS50977">
    <property type="entry name" value="HTH_TETR_2"/>
    <property type="match status" value="1"/>
</dbReference>
<dbReference type="InterPro" id="IPR001647">
    <property type="entry name" value="HTH_TetR"/>
</dbReference>
<evidence type="ECO:0000313" key="6">
    <source>
        <dbReference type="EMBL" id="KAB2345899.1"/>
    </source>
</evidence>
<keyword evidence="2 4" id="KW-0238">DNA-binding</keyword>
<keyword evidence="7" id="KW-1185">Reference proteome</keyword>
<dbReference type="EMBL" id="WBMT01000012">
    <property type="protein sequence ID" value="KAB2345899.1"/>
    <property type="molecule type" value="Genomic_DNA"/>
</dbReference>
<protein>
    <submittedName>
        <fullName evidence="6">TetR/AcrR family transcriptional regulator</fullName>
    </submittedName>
</protein>
<comment type="caution">
    <text evidence="6">The sequence shown here is derived from an EMBL/GenBank/DDBJ whole genome shotgun (WGS) entry which is preliminary data.</text>
</comment>
<organism evidence="6 7">
    <name type="scientific">Actinomadura rudentiformis</name>
    <dbReference type="NCBI Taxonomy" id="359158"/>
    <lineage>
        <taxon>Bacteria</taxon>
        <taxon>Bacillati</taxon>
        <taxon>Actinomycetota</taxon>
        <taxon>Actinomycetes</taxon>
        <taxon>Streptosporangiales</taxon>
        <taxon>Thermomonosporaceae</taxon>
        <taxon>Actinomadura</taxon>
    </lineage>
</organism>
<dbReference type="Proteomes" id="UP000468735">
    <property type="component" value="Unassembled WGS sequence"/>
</dbReference>
<feature type="DNA-binding region" description="H-T-H motif" evidence="4">
    <location>
        <begin position="32"/>
        <end position="51"/>
    </location>
</feature>
<feature type="domain" description="HTH tetR-type" evidence="5">
    <location>
        <begin position="9"/>
        <end position="69"/>
    </location>
</feature>
<evidence type="ECO:0000256" key="1">
    <source>
        <dbReference type="ARBA" id="ARBA00023015"/>
    </source>
</evidence>
<accession>A0A6H9YVX0</accession>
<dbReference type="GO" id="GO:0000976">
    <property type="term" value="F:transcription cis-regulatory region binding"/>
    <property type="evidence" value="ECO:0007669"/>
    <property type="project" value="TreeGrafter"/>
</dbReference>
<dbReference type="OrthoDB" id="3478940at2"/>
<dbReference type="AlphaFoldDB" id="A0A6H9YVX0"/>
<gene>
    <name evidence="6" type="ORF">F8566_24540</name>
</gene>
<dbReference type="PRINTS" id="PR00455">
    <property type="entry name" value="HTHTETR"/>
</dbReference>
<evidence type="ECO:0000256" key="4">
    <source>
        <dbReference type="PROSITE-ProRule" id="PRU00335"/>
    </source>
</evidence>
<dbReference type="Gene3D" id="1.10.357.10">
    <property type="entry name" value="Tetracycline Repressor, domain 2"/>
    <property type="match status" value="1"/>
</dbReference>
<evidence type="ECO:0000256" key="2">
    <source>
        <dbReference type="ARBA" id="ARBA00023125"/>
    </source>
</evidence>
<evidence type="ECO:0000313" key="7">
    <source>
        <dbReference type="Proteomes" id="UP000468735"/>
    </source>
</evidence>
<dbReference type="PANTHER" id="PTHR30055:SF234">
    <property type="entry name" value="HTH-TYPE TRANSCRIPTIONAL REGULATOR BETI"/>
    <property type="match status" value="1"/>
</dbReference>
<dbReference type="GO" id="GO:0003700">
    <property type="term" value="F:DNA-binding transcription factor activity"/>
    <property type="evidence" value="ECO:0007669"/>
    <property type="project" value="TreeGrafter"/>
</dbReference>